<evidence type="ECO:0008006" key="4">
    <source>
        <dbReference type="Google" id="ProtNLM"/>
    </source>
</evidence>
<organism evidence="2 3">
    <name type="scientific">Candidatus Beckwithbacteria bacterium RBG_13_35_6</name>
    <dbReference type="NCBI Taxonomy" id="1797456"/>
    <lineage>
        <taxon>Bacteria</taxon>
        <taxon>Candidatus Beckwithiibacteriota</taxon>
    </lineage>
</organism>
<feature type="transmembrane region" description="Helical" evidence="1">
    <location>
        <begin position="78"/>
        <end position="99"/>
    </location>
</feature>
<dbReference type="Proteomes" id="UP000178758">
    <property type="component" value="Unassembled WGS sequence"/>
</dbReference>
<evidence type="ECO:0000313" key="2">
    <source>
        <dbReference type="EMBL" id="OGD54166.1"/>
    </source>
</evidence>
<evidence type="ECO:0000256" key="1">
    <source>
        <dbReference type="SAM" id="Phobius"/>
    </source>
</evidence>
<comment type="caution">
    <text evidence="2">The sequence shown here is derived from an EMBL/GenBank/DDBJ whole genome shotgun (WGS) entry which is preliminary data.</text>
</comment>
<keyword evidence="1" id="KW-0472">Membrane</keyword>
<accession>A0A1F5DGR3</accession>
<protein>
    <recommendedName>
        <fullName evidence="4">DUF1648 domain-containing protein</fullName>
    </recommendedName>
</protein>
<sequence>MAKIQQLRFFKKTSYFKITKEEINTLLSDKLLKKCIQVIFFILAANFIAIALLWSKIPPLVPFFYSLPRGYEQLTQKLFFPLLPIFGLLTALVNLRLAGWLFKKELLLSQILVWSSLVLTITISITVLKILIITI</sequence>
<gene>
    <name evidence="2" type="ORF">A3J78_01945</name>
</gene>
<feature type="transmembrane region" description="Helical" evidence="1">
    <location>
        <begin position="38"/>
        <end position="58"/>
    </location>
</feature>
<reference evidence="2 3" key="1">
    <citation type="journal article" date="2016" name="Nat. Commun.">
        <title>Thousands of microbial genomes shed light on interconnected biogeochemical processes in an aquifer system.</title>
        <authorList>
            <person name="Anantharaman K."/>
            <person name="Brown C.T."/>
            <person name="Hug L.A."/>
            <person name="Sharon I."/>
            <person name="Castelle C.J."/>
            <person name="Probst A.J."/>
            <person name="Thomas B.C."/>
            <person name="Singh A."/>
            <person name="Wilkins M.J."/>
            <person name="Karaoz U."/>
            <person name="Brodie E.L."/>
            <person name="Williams K.H."/>
            <person name="Hubbard S.S."/>
            <person name="Banfield J.F."/>
        </authorList>
    </citation>
    <scope>NUCLEOTIDE SEQUENCE [LARGE SCALE GENOMIC DNA]</scope>
</reference>
<evidence type="ECO:0000313" key="3">
    <source>
        <dbReference type="Proteomes" id="UP000178758"/>
    </source>
</evidence>
<name>A0A1F5DGR3_9BACT</name>
<keyword evidence="1" id="KW-1133">Transmembrane helix</keyword>
<dbReference type="EMBL" id="MEZJ01000018">
    <property type="protein sequence ID" value="OGD54166.1"/>
    <property type="molecule type" value="Genomic_DNA"/>
</dbReference>
<feature type="transmembrane region" description="Helical" evidence="1">
    <location>
        <begin position="111"/>
        <end position="133"/>
    </location>
</feature>
<keyword evidence="1" id="KW-0812">Transmembrane</keyword>
<dbReference type="AlphaFoldDB" id="A0A1F5DGR3"/>
<proteinExistence type="predicted"/>